<dbReference type="InterPro" id="IPR050570">
    <property type="entry name" value="Cell_wall_metabolism_enzyme"/>
</dbReference>
<feature type="domain" description="LysM" evidence="2">
    <location>
        <begin position="190"/>
        <end position="234"/>
    </location>
</feature>
<dbReference type="eggNOG" id="COG1388">
    <property type="taxonomic scope" value="Bacteria"/>
</dbReference>
<keyword evidence="4" id="KW-1185">Reference proteome</keyword>
<dbReference type="InterPro" id="IPR016047">
    <property type="entry name" value="M23ase_b-sheet_dom"/>
</dbReference>
<dbReference type="CDD" id="cd00118">
    <property type="entry name" value="LysM"/>
    <property type="match status" value="2"/>
</dbReference>
<dbReference type="InterPro" id="IPR011055">
    <property type="entry name" value="Dup_hybrid_motif"/>
</dbReference>
<dbReference type="SMART" id="SM00257">
    <property type="entry name" value="LysM"/>
    <property type="match status" value="2"/>
</dbReference>
<dbReference type="GO" id="GO:0004222">
    <property type="term" value="F:metalloendopeptidase activity"/>
    <property type="evidence" value="ECO:0007669"/>
    <property type="project" value="TreeGrafter"/>
</dbReference>
<evidence type="ECO:0000313" key="3">
    <source>
        <dbReference type="EMBL" id="ACL69242.1"/>
    </source>
</evidence>
<feature type="region of interest" description="Disordered" evidence="1">
    <location>
        <begin position="33"/>
        <end position="142"/>
    </location>
</feature>
<dbReference type="CDD" id="cd12797">
    <property type="entry name" value="M23_peptidase"/>
    <property type="match status" value="1"/>
</dbReference>
<dbReference type="Gene3D" id="2.70.70.10">
    <property type="entry name" value="Glucose Permease (Domain IIA)"/>
    <property type="match status" value="1"/>
</dbReference>
<dbReference type="EMBL" id="CP001098">
    <property type="protein sequence ID" value="ACL69242.1"/>
    <property type="molecule type" value="Genomic_DNA"/>
</dbReference>
<dbReference type="PROSITE" id="PS51782">
    <property type="entry name" value="LYSM"/>
    <property type="match status" value="2"/>
</dbReference>
<dbReference type="AlphaFoldDB" id="B8D215"/>
<sequence>MKRIFVILFILVVILTVPTVNYLQGEHESDNGESIVAGNSSQIGHSENTPVSDSSTLKDTGTGIDKVNNSNHIINNNSDSNIDSRNNNNNKVNSSNKASSGLNENNFSAGSDGIRDDNDDDNDSFVNNGKVNEGVNTDGKVNKSSTDLKVEITGVGGPDNLQPGKNNNDDRVLVGEARPRIELPLMDRIKKHRVRKGDTLWTIARKYDIDIDTLIGGNDITNMNRIKPGDVLNILPVKGILYKISPGESLWEISRKFDVSMDRIAEANNIQNPDLVQIGTLLILPGAKPEFSYQDRLNSKLIKPVHARISSYYGMRWGRMHEGIDYAVPTGTRIRAASHGKVVYSGWARGYGLTIIIEHRKGFRTLYAHNSKLLARSGEWVNRGEVIALSGNTGRSTGPHLHFEVQVNGRPVNPLNYLK</sequence>
<dbReference type="Pfam" id="PF01551">
    <property type="entry name" value="Peptidase_M23"/>
    <property type="match status" value="1"/>
</dbReference>
<feature type="compositionally biased region" description="Polar residues" evidence="1">
    <location>
        <begin position="37"/>
        <end position="59"/>
    </location>
</feature>
<accession>B8D215</accession>
<feature type="domain" description="LysM" evidence="2">
    <location>
        <begin position="240"/>
        <end position="284"/>
    </location>
</feature>
<evidence type="ECO:0000313" key="4">
    <source>
        <dbReference type="Proteomes" id="UP000000719"/>
    </source>
</evidence>
<dbReference type="SUPFAM" id="SSF54106">
    <property type="entry name" value="LysM domain"/>
    <property type="match status" value="2"/>
</dbReference>
<feature type="compositionally biased region" description="Low complexity" evidence="1">
    <location>
        <begin position="65"/>
        <end position="100"/>
    </location>
</feature>
<dbReference type="Gene3D" id="3.10.350.10">
    <property type="entry name" value="LysM domain"/>
    <property type="match status" value="2"/>
</dbReference>
<dbReference type="InterPro" id="IPR036779">
    <property type="entry name" value="LysM_dom_sf"/>
</dbReference>
<dbReference type="STRING" id="373903.Hore_04840"/>
<dbReference type="SUPFAM" id="SSF51261">
    <property type="entry name" value="Duplicated hybrid motif"/>
    <property type="match status" value="1"/>
</dbReference>
<organism evidence="3 4">
    <name type="scientific">Halothermothrix orenii (strain H 168 / OCM 544 / DSM 9562)</name>
    <dbReference type="NCBI Taxonomy" id="373903"/>
    <lineage>
        <taxon>Bacteria</taxon>
        <taxon>Bacillati</taxon>
        <taxon>Bacillota</taxon>
        <taxon>Clostridia</taxon>
        <taxon>Halanaerobiales</taxon>
        <taxon>Halothermotrichaceae</taxon>
        <taxon>Halothermothrix</taxon>
    </lineage>
</organism>
<dbReference type="eggNOG" id="COG0739">
    <property type="taxonomic scope" value="Bacteria"/>
</dbReference>
<dbReference type="InterPro" id="IPR018392">
    <property type="entry name" value="LysM"/>
</dbReference>
<proteinExistence type="predicted"/>
<dbReference type="PANTHER" id="PTHR21666">
    <property type="entry name" value="PEPTIDASE-RELATED"/>
    <property type="match status" value="1"/>
</dbReference>
<protein>
    <submittedName>
        <fullName evidence="3">Peptidase M23B</fullName>
    </submittedName>
</protein>
<gene>
    <name evidence="3" type="ordered locus">Hore_04840</name>
</gene>
<dbReference type="Proteomes" id="UP000000719">
    <property type="component" value="Chromosome"/>
</dbReference>
<dbReference type="HOGENOM" id="CLU_655166_0_0_9"/>
<name>B8D215_HALOH</name>
<dbReference type="RefSeq" id="WP_012635430.1">
    <property type="nucleotide sequence ID" value="NC_011899.1"/>
</dbReference>
<dbReference type="Pfam" id="PF01476">
    <property type="entry name" value="LysM"/>
    <property type="match status" value="2"/>
</dbReference>
<dbReference type="PANTHER" id="PTHR21666:SF270">
    <property type="entry name" value="MUREIN HYDROLASE ACTIVATOR ENVC"/>
    <property type="match status" value="1"/>
</dbReference>
<reference evidence="3 4" key="1">
    <citation type="journal article" date="2009" name="PLoS ONE">
        <title>Genome analysis of the anaerobic thermohalophilic bacterium Halothermothrix orenii.</title>
        <authorList>
            <person name="Mavromatis K."/>
            <person name="Ivanova N."/>
            <person name="Anderson I."/>
            <person name="Lykidis A."/>
            <person name="Hooper S.D."/>
            <person name="Sun H."/>
            <person name="Kunin V."/>
            <person name="Lapidus A."/>
            <person name="Hugenholtz P."/>
            <person name="Patel B."/>
            <person name="Kyrpides N.C."/>
        </authorList>
    </citation>
    <scope>NUCLEOTIDE SEQUENCE [LARGE SCALE GENOMIC DNA]</scope>
    <source>
        <strain evidence="4">H 168 / OCM 544 / DSM 9562</strain>
    </source>
</reference>
<evidence type="ECO:0000259" key="2">
    <source>
        <dbReference type="PROSITE" id="PS51782"/>
    </source>
</evidence>
<evidence type="ECO:0000256" key="1">
    <source>
        <dbReference type="SAM" id="MobiDB-lite"/>
    </source>
</evidence>
<dbReference type="KEGG" id="hor:Hore_04840"/>